<keyword evidence="3" id="KW-1185">Reference proteome</keyword>
<dbReference type="OrthoDB" id="430476at2759"/>
<evidence type="ECO:0000313" key="2">
    <source>
        <dbReference type="EMBL" id="MBW0553341.1"/>
    </source>
</evidence>
<dbReference type="Pfam" id="PF25597">
    <property type="entry name" value="SH3_retrovirus"/>
    <property type="match status" value="1"/>
</dbReference>
<dbReference type="AlphaFoldDB" id="A0A9Q3PB72"/>
<dbReference type="InterPro" id="IPR057670">
    <property type="entry name" value="SH3_retrovirus"/>
</dbReference>
<accession>A0A9Q3PB72</accession>
<organism evidence="2 3">
    <name type="scientific">Austropuccinia psidii MF-1</name>
    <dbReference type="NCBI Taxonomy" id="1389203"/>
    <lineage>
        <taxon>Eukaryota</taxon>
        <taxon>Fungi</taxon>
        <taxon>Dikarya</taxon>
        <taxon>Basidiomycota</taxon>
        <taxon>Pucciniomycotina</taxon>
        <taxon>Pucciniomycetes</taxon>
        <taxon>Pucciniales</taxon>
        <taxon>Sphaerophragmiaceae</taxon>
        <taxon>Austropuccinia</taxon>
    </lineage>
</organism>
<name>A0A9Q3PB72_9BASI</name>
<gene>
    <name evidence="2" type="ORF">O181_093056</name>
</gene>
<dbReference type="EMBL" id="AVOT02059725">
    <property type="protein sequence ID" value="MBW0553341.1"/>
    <property type="molecule type" value="Genomic_DNA"/>
</dbReference>
<proteinExistence type="predicted"/>
<sequence>MLWTFAFKYAAWIFNRVLHSEEQKTPYEIMTGRKPSFHLLQVFGAKSYIHNHLHHKDMNVRAMIGYHLGITPESKAWSFWIPGHNRVVRSASVKFDENNFFPGPSKPGAILSTIQVTNLTDNLMVKEINQQDAVITSLNTSHDMINTTPTSYKDALNSNESDSWREAILKEIESMKDEKVFKAVSLLQVLKTTKRENILSTRWVFVKKPTPLRFKARLVARGF</sequence>
<evidence type="ECO:0000259" key="1">
    <source>
        <dbReference type="Pfam" id="PF25597"/>
    </source>
</evidence>
<dbReference type="Proteomes" id="UP000765509">
    <property type="component" value="Unassembled WGS sequence"/>
</dbReference>
<feature type="domain" description="Retroviral polymerase SH3-like" evidence="1">
    <location>
        <begin position="47"/>
        <end position="105"/>
    </location>
</feature>
<reference evidence="2" key="1">
    <citation type="submission" date="2021-03" db="EMBL/GenBank/DDBJ databases">
        <title>Draft genome sequence of rust myrtle Austropuccinia psidii MF-1, a brazilian biotype.</title>
        <authorList>
            <person name="Quecine M.C."/>
            <person name="Pachon D.M.R."/>
            <person name="Bonatelli M.L."/>
            <person name="Correr F.H."/>
            <person name="Franceschini L.M."/>
            <person name="Leite T.F."/>
            <person name="Margarido G.R.A."/>
            <person name="Almeida C.A."/>
            <person name="Ferrarezi J.A."/>
            <person name="Labate C.A."/>
        </authorList>
    </citation>
    <scope>NUCLEOTIDE SEQUENCE</scope>
    <source>
        <strain evidence="2">MF-1</strain>
    </source>
</reference>
<evidence type="ECO:0000313" key="3">
    <source>
        <dbReference type="Proteomes" id="UP000765509"/>
    </source>
</evidence>
<protein>
    <recommendedName>
        <fullName evidence="1">Retroviral polymerase SH3-like domain-containing protein</fullName>
    </recommendedName>
</protein>
<comment type="caution">
    <text evidence="2">The sequence shown here is derived from an EMBL/GenBank/DDBJ whole genome shotgun (WGS) entry which is preliminary data.</text>
</comment>